<keyword evidence="2" id="KW-1185">Reference proteome</keyword>
<evidence type="ECO:0000313" key="2">
    <source>
        <dbReference type="Proteomes" id="UP000004605"/>
    </source>
</evidence>
<comment type="caution">
    <text evidence="1">The sequence shown here is derived from an EMBL/GenBank/DDBJ whole genome shotgun (WGS) entry which is preliminary data.</text>
</comment>
<dbReference type="AlphaFoldDB" id="F9S2D2"/>
<dbReference type="EMBL" id="AFWF01000144">
    <property type="protein sequence ID" value="EGU39838.1"/>
    <property type="molecule type" value="Genomic_DNA"/>
</dbReference>
<gene>
    <name evidence="1" type="ORF">VII00023_03493</name>
</gene>
<reference evidence="1 2" key="1">
    <citation type="journal article" date="2012" name="Int. J. Syst. Evol. Microbiol.">
        <title>Vibrio caribbeanicus sp. nov., isolated from the marine sponge Scleritoderma cyanea.</title>
        <authorList>
            <person name="Hoffmann M."/>
            <person name="Monday S.R."/>
            <person name="Allard M.W."/>
            <person name="Strain E.A."/>
            <person name="Whittaker P."/>
            <person name="Naum M."/>
            <person name="McCarthy P.J."/>
            <person name="Lopez J.V."/>
            <person name="Fischer M."/>
            <person name="Brown E.W."/>
        </authorList>
    </citation>
    <scope>NUCLEOTIDE SEQUENCE [LARGE SCALE GENOMIC DNA]</scope>
    <source>
        <strain evidence="1 2">ATCC 700023</strain>
    </source>
</reference>
<organism evidence="1 2">
    <name type="scientific">Vibrio ichthyoenteri ATCC 700023</name>
    <dbReference type="NCBI Taxonomy" id="870968"/>
    <lineage>
        <taxon>Bacteria</taxon>
        <taxon>Pseudomonadati</taxon>
        <taxon>Pseudomonadota</taxon>
        <taxon>Gammaproteobacteria</taxon>
        <taxon>Vibrionales</taxon>
        <taxon>Vibrionaceae</taxon>
        <taxon>Vibrio</taxon>
    </lineage>
</organism>
<protein>
    <submittedName>
        <fullName evidence="1">Uncharacterized protein</fullName>
    </submittedName>
</protein>
<dbReference type="RefSeq" id="WP_006712243.1">
    <property type="nucleotide sequence ID" value="NZ_AFWF01000144.1"/>
</dbReference>
<sequence length="83" mass="9423">MKKVILLGAGFSYDLGMPLAYELTDVFINVFSEKNSKELVELVYQQNSNENSRPINRAALNEAMQMVLDYNGSNYEELLANIE</sequence>
<dbReference type="Proteomes" id="UP000004605">
    <property type="component" value="Unassembled WGS sequence"/>
</dbReference>
<feature type="non-terminal residue" evidence="1">
    <location>
        <position position="83"/>
    </location>
</feature>
<proteinExistence type="predicted"/>
<evidence type="ECO:0000313" key="1">
    <source>
        <dbReference type="EMBL" id="EGU39838.1"/>
    </source>
</evidence>
<accession>F9S2D2</accession>
<name>F9S2D2_9VIBR</name>